<evidence type="ECO:0000313" key="2">
    <source>
        <dbReference type="EMBL" id="SCF06993.1"/>
    </source>
</evidence>
<dbReference type="STRING" id="121616.GA0070216_104332"/>
<sequence length="314" mass="33081">MRKPVRVVLTTLGVLVAVPVLLLATTAVVNVVATKSEASSITRYGQLVPVDGKQMNVVVAGSGAETVVLLPGLGTAAPGLDFQPLITELQSTYRVVAVEPFGTGLSDPADTDRTAANITREVHEALQHLGIDRYVLMGHSIAGIYALTYSASYADELVAFVGIDSSVPDQPGGDEPIPTGVIVGLSKLGITRALAAIADDPYAGLPYDEQTRKQLRLLSAKNTAAPTMVDEMDHASANFAAVSGKTFPKGLPVLLFVRSDDPDVAGWVALHEQQAASVDTGQVVLLTGDHYLHHTLSPEIAQQTRAFLAARSLR</sequence>
<dbReference type="AlphaFoldDB" id="A0A1C4XEL8"/>
<evidence type="ECO:0000313" key="3">
    <source>
        <dbReference type="Proteomes" id="UP000198797"/>
    </source>
</evidence>
<proteinExistence type="predicted"/>
<dbReference type="InterPro" id="IPR000073">
    <property type="entry name" value="AB_hydrolase_1"/>
</dbReference>
<reference evidence="3" key="1">
    <citation type="submission" date="2016-06" db="EMBL/GenBank/DDBJ databases">
        <authorList>
            <person name="Varghese N."/>
            <person name="Submissions Spin"/>
        </authorList>
    </citation>
    <scope>NUCLEOTIDE SEQUENCE [LARGE SCALE GENOMIC DNA]</scope>
    <source>
        <strain evidence="3">DSM 44100</strain>
    </source>
</reference>
<name>A0A1C4XEL8_9ACTN</name>
<evidence type="ECO:0000259" key="1">
    <source>
        <dbReference type="Pfam" id="PF12697"/>
    </source>
</evidence>
<dbReference type="Proteomes" id="UP000198797">
    <property type="component" value="Unassembled WGS sequence"/>
</dbReference>
<dbReference type="PANTHER" id="PTHR43798">
    <property type="entry name" value="MONOACYLGLYCEROL LIPASE"/>
    <property type="match status" value="1"/>
</dbReference>
<dbReference type="RefSeq" id="WP_091243691.1">
    <property type="nucleotide sequence ID" value="NZ_FMCU01000004.1"/>
</dbReference>
<dbReference type="SUPFAM" id="SSF53474">
    <property type="entry name" value="alpha/beta-Hydrolases"/>
    <property type="match status" value="1"/>
</dbReference>
<dbReference type="InterPro" id="IPR029058">
    <property type="entry name" value="AB_hydrolase_fold"/>
</dbReference>
<keyword evidence="3" id="KW-1185">Reference proteome</keyword>
<dbReference type="PANTHER" id="PTHR43798:SF33">
    <property type="entry name" value="HYDROLASE, PUTATIVE (AFU_ORTHOLOGUE AFUA_2G14860)-RELATED"/>
    <property type="match status" value="1"/>
</dbReference>
<feature type="domain" description="AB hydrolase-1" evidence="1">
    <location>
        <begin position="67"/>
        <end position="294"/>
    </location>
</feature>
<accession>A0A1C4XEL8</accession>
<dbReference type="EMBL" id="FMCU01000004">
    <property type="protein sequence ID" value="SCF06993.1"/>
    <property type="molecule type" value="Genomic_DNA"/>
</dbReference>
<dbReference type="GO" id="GO:0016020">
    <property type="term" value="C:membrane"/>
    <property type="evidence" value="ECO:0007669"/>
    <property type="project" value="TreeGrafter"/>
</dbReference>
<organism evidence="2 3">
    <name type="scientific">Micromonospora matsumotoense</name>
    <dbReference type="NCBI Taxonomy" id="121616"/>
    <lineage>
        <taxon>Bacteria</taxon>
        <taxon>Bacillati</taxon>
        <taxon>Actinomycetota</taxon>
        <taxon>Actinomycetes</taxon>
        <taxon>Micromonosporales</taxon>
        <taxon>Micromonosporaceae</taxon>
        <taxon>Micromonospora</taxon>
    </lineage>
</organism>
<protein>
    <submittedName>
        <fullName evidence="2">Pimeloyl-ACP methyl ester carboxylesterase</fullName>
    </submittedName>
</protein>
<dbReference type="GO" id="GO:0003824">
    <property type="term" value="F:catalytic activity"/>
    <property type="evidence" value="ECO:0007669"/>
    <property type="project" value="UniProtKB-ARBA"/>
</dbReference>
<gene>
    <name evidence="2" type="ORF">GA0070216_104332</name>
</gene>
<dbReference type="Pfam" id="PF12697">
    <property type="entry name" value="Abhydrolase_6"/>
    <property type="match status" value="1"/>
</dbReference>
<dbReference type="Gene3D" id="3.40.50.1820">
    <property type="entry name" value="alpha/beta hydrolase"/>
    <property type="match status" value="1"/>
</dbReference>
<dbReference type="InterPro" id="IPR050266">
    <property type="entry name" value="AB_hydrolase_sf"/>
</dbReference>
<dbReference type="OrthoDB" id="7185741at2"/>